<evidence type="ECO:0000259" key="2">
    <source>
        <dbReference type="Pfam" id="PF07853"/>
    </source>
</evidence>
<gene>
    <name evidence="3" type="ORF">J1TS3_12660</name>
</gene>
<feature type="transmembrane region" description="Helical" evidence="1">
    <location>
        <begin position="20"/>
        <end position="40"/>
    </location>
</feature>
<proteinExistence type="predicted"/>
<comment type="caution">
    <text evidence="3">The sequence shown here is derived from an EMBL/GenBank/DDBJ whole genome shotgun (WGS) entry which is preliminary data.</text>
</comment>
<protein>
    <recommendedName>
        <fullName evidence="2">DUF1648 domain-containing protein</fullName>
    </recommendedName>
</protein>
<organism evidence="3 4">
    <name type="scientific">Siminovitchia fordii</name>
    <dbReference type="NCBI Taxonomy" id="254759"/>
    <lineage>
        <taxon>Bacteria</taxon>
        <taxon>Bacillati</taxon>
        <taxon>Bacillota</taxon>
        <taxon>Bacilli</taxon>
        <taxon>Bacillales</taxon>
        <taxon>Bacillaceae</taxon>
        <taxon>Siminovitchia</taxon>
    </lineage>
</organism>
<keyword evidence="1" id="KW-0472">Membrane</keyword>
<feature type="domain" description="DUF1648" evidence="2">
    <location>
        <begin position="26"/>
        <end position="71"/>
    </location>
</feature>
<keyword evidence="1" id="KW-0812">Transmembrane</keyword>
<keyword evidence="4" id="KW-1185">Reference proteome</keyword>
<feature type="transmembrane region" description="Helical" evidence="1">
    <location>
        <begin position="65"/>
        <end position="82"/>
    </location>
</feature>
<dbReference type="EMBL" id="BOQT01000003">
    <property type="protein sequence ID" value="GIN20132.1"/>
    <property type="molecule type" value="Genomic_DNA"/>
</dbReference>
<evidence type="ECO:0000313" key="4">
    <source>
        <dbReference type="Proteomes" id="UP000680279"/>
    </source>
</evidence>
<feature type="transmembrane region" description="Helical" evidence="1">
    <location>
        <begin position="139"/>
        <end position="161"/>
    </location>
</feature>
<name>A0ABQ4K4L9_9BACI</name>
<reference evidence="3 4" key="1">
    <citation type="submission" date="2021-03" db="EMBL/GenBank/DDBJ databases">
        <title>Antimicrobial resistance genes in bacteria isolated from Japanese honey, and their potential for conferring macrolide and lincosamide resistance in the American foulbrood pathogen Paenibacillus larvae.</title>
        <authorList>
            <person name="Okamoto M."/>
            <person name="Kumagai M."/>
            <person name="Kanamori H."/>
            <person name="Takamatsu D."/>
        </authorList>
    </citation>
    <scope>NUCLEOTIDE SEQUENCE [LARGE SCALE GENOMIC DNA]</scope>
    <source>
        <strain evidence="3 4">J1TS3</strain>
    </source>
</reference>
<keyword evidence="1" id="KW-1133">Transmembrane helix</keyword>
<dbReference type="Pfam" id="PF07853">
    <property type="entry name" value="DUF1648"/>
    <property type="match status" value="1"/>
</dbReference>
<dbReference type="InterPro" id="IPR012867">
    <property type="entry name" value="DUF1648"/>
</dbReference>
<evidence type="ECO:0000313" key="3">
    <source>
        <dbReference type="EMBL" id="GIN20132.1"/>
    </source>
</evidence>
<sequence>MKNYDRPKLDIPKTTFEKALDLSAGLIYAACIVYLIVIWGDLPDQVPGHYNAIGEVDRWGSKWELITLPIVAAGLATLMSFFEKHPEWHNYMTSLNERNIEFQYKNSRMLLNVTKNIIVGLFVYLTWKTVQIALGKAGSIGWGFLPIFLALTFLPMIFFIVRSIRKQ</sequence>
<feature type="transmembrane region" description="Helical" evidence="1">
    <location>
        <begin position="109"/>
        <end position="127"/>
    </location>
</feature>
<dbReference type="RefSeq" id="WP_018705723.1">
    <property type="nucleotide sequence ID" value="NZ_BOQT01000003.1"/>
</dbReference>
<evidence type="ECO:0000256" key="1">
    <source>
        <dbReference type="SAM" id="Phobius"/>
    </source>
</evidence>
<dbReference type="Proteomes" id="UP000680279">
    <property type="component" value="Unassembled WGS sequence"/>
</dbReference>
<accession>A0ABQ4K4L9</accession>